<dbReference type="EMBL" id="JBHFXX010000008">
    <property type="protein sequence ID" value="MFB3801170.1"/>
    <property type="molecule type" value="Genomic_DNA"/>
</dbReference>
<gene>
    <name evidence="1" type="ORF">ACE1YR_12085</name>
</gene>
<dbReference type="Proteomes" id="UP001577047">
    <property type="component" value="Unassembled WGS sequence"/>
</dbReference>
<protein>
    <recommendedName>
        <fullName evidence="3">Short-chain dehydrogenase</fullName>
    </recommendedName>
</protein>
<comment type="caution">
    <text evidence="1">The sequence shown here is derived from an EMBL/GenBank/DDBJ whole genome shotgun (WGS) entry which is preliminary data.</text>
</comment>
<reference evidence="1 2" key="1">
    <citation type="submission" date="2024-09" db="EMBL/GenBank/DDBJ databases">
        <authorList>
            <person name="Fullem K."/>
        </authorList>
    </citation>
    <scope>NUCLEOTIDE SEQUENCE [LARGE SCALE GENOMIC DNA]</scope>
    <source>
        <strain evidence="2">K1(2024)</strain>
    </source>
</reference>
<dbReference type="RefSeq" id="WP_224536915.1">
    <property type="nucleotide sequence ID" value="NZ_JAUQOQ010000004.1"/>
</dbReference>
<organism evidence="1 2">
    <name type="scientific">Pseudomonas boreofloridensis</name>
    <dbReference type="NCBI Taxonomy" id="3064348"/>
    <lineage>
        <taxon>Bacteria</taxon>
        <taxon>Pseudomonadati</taxon>
        <taxon>Pseudomonadota</taxon>
        <taxon>Gammaproteobacteria</taxon>
        <taxon>Pseudomonadales</taxon>
        <taxon>Pseudomonadaceae</taxon>
        <taxon>Pseudomonas</taxon>
    </lineage>
</organism>
<sequence length="273" mass="31620">MTDIQTAPPAPSFPSLQSFCVDLPLYAFYKVTEENFNDFLIFTQRDAVIDSFCPYCSKDSTFKRQDNGYNQGRTTLDSWWEYFPFIEFRFKCSRDNNHAISYSFQFDENQGVQKIGQYPSTYDVAAPSVKRYRKILGEDRCRELVKAIGLFTHGVGAGSLIYLRRLLEYLLEKAHLEAQQSETWKKTNSVDFSRASVGEKIKALSDYLPEYLVNNKKIYSVLSLGIHSGSEEECMKQFPILRTAIELILDQKIEDAKRKRKEKEITTLLHQFG</sequence>
<evidence type="ECO:0008006" key="3">
    <source>
        <dbReference type="Google" id="ProtNLM"/>
    </source>
</evidence>
<accession>A0ABV4Z948</accession>
<proteinExistence type="predicted"/>
<name>A0ABV4Z948_9PSED</name>
<keyword evidence="2" id="KW-1185">Reference proteome</keyword>
<evidence type="ECO:0000313" key="1">
    <source>
        <dbReference type="EMBL" id="MFB3801170.1"/>
    </source>
</evidence>
<evidence type="ECO:0000313" key="2">
    <source>
        <dbReference type="Proteomes" id="UP001577047"/>
    </source>
</evidence>